<dbReference type="SUPFAM" id="SSF109854">
    <property type="entry name" value="DinB/YfiT-like putative metalloenzymes"/>
    <property type="match status" value="1"/>
</dbReference>
<dbReference type="InterPro" id="IPR034660">
    <property type="entry name" value="DinB/YfiT-like"/>
</dbReference>
<name>A0ABT6FBT1_9BACT</name>
<evidence type="ECO:0000259" key="1">
    <source>
        <dbReference type="Pfam" id="PF12867"/>
    </source>
</evidence>
<dbReference type="InterPro" id="IPR024775">
    <property type="entry name" value="DinB-like"/>
</dbReference>
<dbReference type="RefSeq" id="WP_277861311.1">
    <property type="nucleotide sequence ID" value="NZ_JARRAG010000002.1"/>
</dbReference>
<protein>
    <submittedName>
        <fullName evidence="2">DinB family protein</fullName>
    </submittedName>
</protein>
<proteinExistence type="predicted"/>
<gene>
    <name evidence="2" type="ORF">PZE19_14330</name>
</gene>
<comment type="caution">
    <text evidence="2">The sequence shown here is derived from an EMBL/GenBank/DDBJ whole genome shotgun (WGS) entry which is preliminary data.</text>
</comment>
<feature type="domain" description="DinB-like" evidence="1">
    <location>
        <begin position="29"/>
        <end position="162"/>
    </location>
</feature>
<accession>A0ABT6FBT1</accession>
<sequence length="171" mass="18948">MAAPKPDESMSHFGDYIALVPEDDVLPALRSELAATLASLSGLDDAEAMRRHPPYTWSIKEVVAHLIDAERVFGYRALRFARSDATPLPGFDENLYAQTSGADARPLADLLDEFEALRRSHVRFFEGLSPEAWDRRGVASDATISVRALAYVIVGHERHHATIVRRRLGPA</sequence>
<keyword evidence="3" id="KW-1185">Reference proteome</keyword>
<reference evidence="2 3" key="1">
    <citation type="submission" date="2023-03" db="EMBL/GenBank/DDBJ databases">
        <title>Paludisphaera mucosa sp. nov. a novel planctomycete from northern fen.</title>
        <authorList>
            <person name="Ivanova A."/>
        </authorList>
    </citation>
    <scope>NUCLEOTIDE SEQUENCE [LARGE SCALE GENOMIC DNA]</scope>
    <source>
        <strain evidence="2 3">Pla2</strain>
    </source>
</reference>
<dbReference type="Proteomes" id="UP001216907">
    <property type="component" value="Unassembled WGS sequence"/>
</dbReference>
<organism evidence="2 3">
    <name type="scientific">Paludisphaera mucosa</name>
    <dbReference type="NCBI Taxonomy" id="3030827"/>
    <lineage>
        <taxon>Bacteria</taxon>
        <taxon>Pseudomonadati</taxon>
        <taxon>Planctomycetota</taxon>
        <taxon>Planctomycetia</taxon>
        <taxon>Isosphaerales</taxon>
        <taxon>Isosphaeraceae</taxon>
        <taxon>Paludisphaera</taxon>
    </lineage>
</organism>
<evidence type="ECO:0000313" key="2">
    <source>
        <dbReference type="EMBL" id="MDG3004961.1"/>
    </source>
</evidence>
<evidence type="ECO:0000313" key="3">
    <source>
        <dbReference type="Proteomes" id="UP001216907"/>
    </source>
</evidence>
<dbReference type="Gene3D" id="1.20.120.450">
    <property type="entry name" value="dinb family like domain"/>
    <property type="match status" value="1"/>
</dbReference>
<dbReference type="EMBL" id="JARRAG010000002">
    <property type="protein sequence ID" value="MDG3004961.1"/>
    <property type="molecule type" value="Genomic_DNA"/>
</dbReference>
<dbReference type="Pfam" id="PF12867">
    <property type="entry name" value="DinB_2"/>
    <property type="match status" value="1"/>
</dbReference>